<dbReference type="Bgee" id="WBGene00016236">
    <property type="expression patterns" value="Expressed in germ line (C elegans) and 3 other cell types or tissues"/>
</dbReference>
<dbReference type="HOGENOM" id="CLU_408944_0_0_1"/>
<dbReference type="UCSC" id="C29H12.5">
    <property type="organism name" value="c. elegans"/>
</dbReference>
<name>Q18313_CAEEL</name>
<dbReference type="InterPro" id="IPR000953">
    <property type="entry name" value="Chromo/chromo_shadow_dom"/>
</dbReference>
<dbReference type="STRING" id="6239.C29H12.5.1"/>
<dbReference type="Gene3D" id="2.40.50.40">
    <property type="match status" value="1"/>
</dbReference>
<dbReference type="CTD" id="183036"/>
<protein>
    <submittedName>
        <fullName evidence="6">Chromo domain-containing protein</fullName>
    </submittedName>
</protein>
<organism evidence="6 7">
    <name type="scientific">Caenorhabditis elegans</name>
    <dbReference type="NCBI Taxonomy" id="6239"/>
    <lineage>
        <taxon>Eukaryota</taxon>
        <taxon>Metazoa</taxon>
        <taxon>Ecdysozoa</taxon>
        <taxon>Nematoda</taxon>
        <taxon>Chromadorea</taxon>
        <taxon>Rhabditida</taxon>
        <taxon>Rhabditina</taxon>
        <taxon>Rhabditomorpha</taxon>
        <taxon>Rhabditoidea</taxon>
        <taxon>Rhabditidae</taxon>
        <taxon>Peloderinae</taxon>
        <taxon>Caenorhabditis</taxon>
    </lineage>
</organism>
<dbReference type="SMART" id="SM00298">
    <property type="entry name" value="CHROMO"/>
    <property type="match status" value="1"/>
</dbReference>
<dbReference type="SMART" id="SM00220">
    <property type="entry name" value="S_TKc"/>
    <property type="match status" value="1"/>
</dbReference>
<keyword evidence="2" id="KW-0539">Nucleus</keyword>
<dbReference type="PROSITE" id="PS50013">
    <property type="entry name" value="CHROMO_2"/>
    <property type="match status" value="1"/>
</dbReference>
<evidence type="ECO:0000259" key="4">
    <source>
        <dbReference type="PROSITE" id="PS50011"/>
    </source>
</evidence>
<dbReference type="InterPro" id="IPR023780">
    <property type="entry name" value="Chromo_domain"/>
</dbReference>
<dbReference type="InParanoid" id="Q18313"/>
<evidence type="ECO:0000256" key="2">
    <source>
        <dbReference type="ARBA" id="ARBA00023242"/>
    </source>
</evidence>
<dbReference type="PROSITE" id="PS00598">
    <property type="entry name" value="CHROMO_1"/>
    <property type="match status" value="1"/>
</dbReference>
<dbReference type="OrthoDB" id="5873412at2759"/>
<dbReference type="PANTHER" id="PTHR24361:SF414">
    <property type="entry name" value="MITOGEN-ACTIVATED PROTEIN KINASE KINASE KINASE 1"/>
    <property type="match status" value="1"/>
</dbReference>
<dbReference type="PaxDb" id="6239-C29H12.5"/>
<dbReference type="CDD" id="cd00024">
    <property type="entry name" value="CD_CSD"/>
    <property type="match status" value="1"/>
</dbReference>
<evidence type="ECO:0000256" key="3">
    <source>
        <dbReference type="SAM" id="MobiDB-lite"/>
    </source>
</evidence>
<dbReference type="SUPFAM" id="SSF56112">
    <property type="entry name" value="Protein kinase-like (PK-like)"/>
    <property type="match status" value="1"/>
</dbReference>
<dbReference type="WormBase" id="C29H12.5">
    <property type="protein sequence ID" value="CE51402"/>
    <property type="gene ID" value="WBGene00016236"/>
    <property type="gene designation" value="heri-1"/>
</dbReference>
<accession>Q18313</accession>
<keyword evidence="7" id="KW-1185">Reference proteome</keyword>
<proteinExistence type="predicted"/>
<dbReference type="EMBL" id="BX284602">
    <property type="protein sequence ID" value="CCD66109.2"/>
    <property type="molecule type" value="Genomic_DNA"/>
</dbReference>
<feature type="compositionally biased region" description="Basic and acidic residues" evidence="3">
    <location>
        <begin position="660"/>
        <end position="669"/>
    </location>
</feature>
<dbReference type="SMR" id="Q18313"/>
<dbReference type="AGR" id="WB:WBGene00016236"/>
<dbReference type="SUPFAM" id="SSF54160">
    <property type="entry name" value="Chromo domain-like"/>
    <property type="match status" value="1"/>
</dbReference>
<evidence type="ECO:0000313" key="7">
    <source>
        <dbReference type="Proteomes" id="UP000001940"/>
    </source>
</evidence>
<dbReference type="InterPro" id="IPR000719">
    <property type="entry name" value="Prot_kinase_dom"/>
</dbReference>
<dbReference type="GeneID" id="183036"/>
<comment type="subcellular location">
    <subcellularLocation>
        <location evidence="1">Nucleus</location>
    </subcellularLocation>
</comment>
<dbReference type="InterPro" id="IPR016197">
    <property type="entry name" value="Chromo-like_dom_sf"/>
</dbReference>
<dbReference type="KEGG" id="cel:CELE_C29H12.5"/>
<feature type="domain" description="Protein kinase" evidence="4">
    <location>
        <begin position="139"/>
        <end position="412"/>
    </location>
</feature>
<dbReference type="Proteomes" id="UP000001940">
    <property type="component" value="Chromosome II"/>
</dbReference>
<evidence type="ECO:0000313" key="6">
    <source>
        <dbReference type="EMBL" id="CCD66109.2"/>
    </source>
</evidence>
<dbReference type="Gene3D" id="1.10.510.10">
    <property type="entry name" value="Transferase(Phosphotransferase) domain 1"/>
    <property type="match status" value="1"/>
</dbReference>
<dbReference type="InterPro" id="IPR023779">
    <property type="entry name" value="Chromodomain_CS"/>
</dbReference>
<dbReference type="GO" id="GO:0004674">
    <property type="term" value="F:protein serine/threonine kinase activity"/>
    <property type="evidence" value="ECO:0000318"/>
    <property type="project" value="GO_Central"/>
</dbReference>
<evidence type="ECO:0000259" key="5">
    <source>
        <dbReference type="PROSITE" id="PS50013"/>
    </source>
</evidence>
<dbReference type="InterPro" id="IPR053235">
    <property type="entry name" value="Ser_Thr_kinase"/>
</dbReference>
<dbReference type="GO" id="GO:0005634">
    <property type="term" value="C:nucleus"/>
    <property type="evidence" value="ECO:0007669"/>
    <property type="project" value="UniProtKB-SubCell"/>
</dbReference>
<dbReference type="FunCoup" id="Q18313">
    <property type="interactions" value="1015"/>
</dbReference>
<feature type="domain" description="Chromo" evidence="5">
    <location>
        <begin position="39"/>
        <end position="99"/>
    </location>
</feature>
<dbReference type="PROSITE" id="PS50011">
    <property type="entry name" value="PROTEIN_KINASE_DOM"/>
    <property type="match status" value="1"/>
</dbReference>
<dbReference type="PIR" id="T15701">
    <property type="entry name" value="T15701"/>
</dbReference>
<dbReference type="InterPro" id="IPR011009">
    <property type="entry name" value="Kinase-like_dom_sf"/>
</dbReference>
<gene>
    <name evidence="6 8" type="primary">heri-1</name>
    <name evidence="8" type="ORF">C29H12.5</name>
    <name evidence="6" type="ORF">CELE_C29H12.5</name>
</gene>
<dbReference type="AlphaFoldDB" id="Q18313"/>
<dbReference type="GO" id="GO:0005524">
    <property type="term" value="F:ATP binding"/>
    <property type="evidence" value="ECO:0007669"/>
    <property type="project" value="InterPro"/>
</dbReference>
<dbReference type="Pfam" id="PF00385">
    <property type="entry name" value="Chromo"/>
    <property type="match status" value="1"/>
</dbReference>
<dbReference type="GO" id="GO:0005737">
    <property type="term" value="C:cytoplasm"/>
    <property type="evidence" value="ECO:0000318"/>
    <property type="project" value="GO_Central"/>
</dbReference>
<dbReference type="eggNOG" id="ENOG502R102">
    <property type="taxonomic scope" value="Eukaryota"/>
</dbReference>
<reference evidence="6 7" key="1">
    <citation type="journal article" date="1998" name="Science">
        <title>Genome sequence of the nematode C. elegans: a platform for investigating biology.</title>
        <authorList>
            <consortium name="The C. elegans sequencing consortium"/>
            <person name="Sulson J.E."/>
            <person name="Waterston R."/>
        </authorList>
    </citation>
    <scope>NUCLEOTIDE SEQUENCE [LARGE SCALE GENOMIC DNA]</scope>
    <source>
        <strain evidence="6 7">Bristol N2</strain>
    </source>
</reference>
<feature type="region of interest" description="Disordered" evidence="3">
    <location>
        <begin position="638"/>
        <end position="669"/>
    </location>
</feature>
<evidence type="ECO:0000256" key="1">
    <source>
        <dbReference type="ARBA" id="ARBA00004123"/>
    </source>
</evidence>
<dbReference type="PANTHER" id="PTHR24361">
    <property type="entry name" value="MITOGEN-ACTIVATED KINASE KINASE KINASE"/>
    <property type="match status" value="1"/>
</dbReference>
<sequence length="669" mass="78207">MTQDSDSEYEIERIIDHVSFLEAYESFYGQNVKRFAAIFSEERFKRTKKPQLISNYFFLVKWLGYGNKEMTWEPESNIPDSVYLYEYKKLNNMVMNRMNLKVSLTFTSRRKGYTPPVILEELQERKPKPQFLNMSNMAITLNDNLNNGKFGIVPVPKYKKKFGQNVNYLKFGNEVYKMKNVSFKDSTNNDIDNRVQQHHHEDRSFLQSMIKHNNIVRMRDLFVSYNKLDETVNITSIYDWCHQNLRQQLNNEKVSWKKVCRDILNALSFIHPYGIHQGVSLDHIYYHKGGTYKLSHFNNFFFGKRIPAEKVKSDRVELAPRLYNLKFKLGRNSDIYALAIVLLQCHNKKFSFRVNPSSVMEIEEDIAKGMSAFENKDDRHFLKSLLRARLHVYHGSGHYRFTSSSLLHHPVLQEPTARSVECFYFHSMLASPMKEIIHYHANDKISDVLQRFISLYHTSQEAEDKKYIMMFTKDTSSCDSVVLLNSLENFERVVDIDLTIMKNTLLIAPIILPSPENENCQKFLIIYEQELGGCPIVIETPEVNAAKFAKQLKEYSVSHEYRNRRLGLFPKLPGGDQQENGGLPEFSHHVWQMQLESNDDTVIKNRFDIASEIEMPLSGEMLEWDDVAGIANYGEILRNNSDNTTSRRKRETCSSDELDEAHAKREKVD</sequence>
<dbReference type="RefSeq" id="NP_495224.2">
    <property type="nucleotide sequence ID" value="NM_062823.4"/>
</dbReference>
<evidence type="ECO:0000313" key="8">
    <source>
        <dbReference type="WormBase" id="C29H12.5"/>
    </source>
</evidence>